<dbReference type="AlphaFoldDB" id="A0A840P1C3"/>
<name>A0A840P1C3_9ACTN</name>
<proteinExistence type="predicted"/>
<feature type="compositionally biased region" description="Low complexity" evidence="1">
    <location>
        <begin position="113"/>
        <end position="123"/>
    </location>
</feature>
<dbReference type="RefSeq" id="WP_185049111.1">
    <property type="nucleotide sequence ID" value="NZ_BAABIX010000048.1"/>
</dbReference>
<gene>
    <name evidence="2" type="ORF">HNP84_001982</name>
</gene>
<feature type="compositionally biased region" description="Basic and acidic residues" evidence="1">
    <location>
        <begin position="56"/>
        <end position="71"/>
    </location>
</feature>
<feature type="compositionally biased region" description="Basic and acidic residues" evidence="1">
    <location>
        <begin position="1"/>
        <end position="10"/>
    </location>
</feature>
<protein>
    <submittedName>
        <fullName evidence="2">Uncharacterized protein</fullName>
    </submittedName>
</protein>
<evidence type="ECO:0000256" key="1">
    <source>
        <dbReference type="SAM" id="MobiDB-lite"/>
    </source>
</evidence>
<dbReference type="EMBL" id="JACHGN010000004">
    <property type="protein sequence ID" value="MBB5132266.1"/>
    <property type="molecule type" value="Genomic_DNA"/>
</dbReference>
<sequence>MKDSTAEPPHRVRPPPIDGTRSRAGDLEAADIEPMADINPARRGTLTVGTDGDEPQGTRDEPQGTRDEPQSARRRAPGPTAILRARGEPHGPVGGRGHGPRGRLDRDRPTPTAPTAPIATSPRPAHHRPAPNQPEPHQPDRH</sequence>
<reference evidence="2 3" key="1">
    <citation type="submission" date="2020-08" db="EMBL/GenBank/DDBJ databases">
        <title>Genomic Encyclopedia of Type Strains, Phase IV (KMG-IV): sequencing the most valuable type-strain genomes for metagenomic binning, comparative biology and taxonomic classification.</title>
        <authorList>
            <person name="Goeker M."/>
        </authorList>
    </citation>
    <scope>NUCLEOTIDE SEQUENCE [LARGE SCALE GENOMIC DNA]</scope>
    <source>
        <strain evidence="2 3">DSM 45615</strain>
    </source>
</reference>
<keyword evidence="3" id="KW-1185">Reference proteome</keyword>
<organism evidence="2 3">
    <name type="scientific">Thermocatellispora tengchongensis</name>
    <dbReference type="NCBI Taxonomy" id="1073253"/>
    <lineage>
        <taxon>Bacteria</taxon>
        <taxon>Bacillati</taxon>
        <taxon>Actinomycetota</taxon>
        <taxon>Actinomycetes</taxon>
        <taxon>Streptosporangiales</taxon>
        <taxon>Streptosporangiaceae</taxon>
        <taxon>Thermocatellispora</taxon>
    </lineage>
</organism>
<comment type="caution">
    <text evidence="2">The sequence shown here is derived from an EMBL/GenBank/DDBJ whole genome shotgun (WGS) entry which is preliminary data.</text>
</comment>
<evidence type="ECO:0000313" key="3">
    <source>
        <dbReference type="Proteomes" id="UP000578449"/>
    </source>
</evidence>
<feature type="region of interest" description="Disordered" evidence="1">
    <location>
        <begin position="1"/>
        <end position="142"/>
    </location>
</feature>
<dbReference type="Proteomes" id="UP000578449">
    <property type="component" value="Unassembled WGS sequence"/>
</dbReference>
<evidence type="ECO:0000313" key="2">
    <source>
        <dbReference type="EMBL" id="MBB5132266.1"/>
    </source>
</evidence>
<accession>A0A840P1C3</accession>